<evidence type="ECO:0000259" key="7">
    <source>
        <dbReference type="PROSITE" id="PS50035"/>
    </source>
</evidence>
<keyword evidence="5" id="KW-0442">Lipid degradation</keyword>
<comment type="catalytic activity">
    <reaction evidence="1">
        <text>a 1,2-diacyl-sn-glycero-3-phosphocholine + H2O = a 1,2-diacyl-sn-glycero-3-phosphate + choline + H(+)</text>
        <dbReference type="Rhea" id="RHEA:14445"/>
        <dbReference type="ChEBI" id="CHEBI:15354"/>
        <dbReference type="ChEBI" id="CHEBI:15377"/>
        <dbReference type="ChEBI" id="CHEBI:15378"/>
        <dbReference type="ChEBI" id="CHEBI:57643"/>
        <dbReference type="ChEBI" id="CHEBI:58608"/>
        <dbReference type="EC" id="3.1.4.4"/>
    </reaction>
</comment>
<dbReference type="InterPro" id="IPR051406">
    <property type="entry name" value="PLD_domain"/>
</dbReference>
<name>A0A7X2IT75_9BURK</name>
<evidence type="ECO:0000256" key="6">
    <source>
        <dbReference type="ARBA" id="ARBA00023098"/>
    </source>
</evidence>
<dbReference type="Gene3D" id="3.30.870.10">
    <property type="entry name" value="Endonuclease Chain A"/>
    <property type="match status" value="2"/>
</dbReference>
<dbReference type="GO" id="GO:0006793">
    <property type="term" value="P:phosphorus metabolic process"/>
    <property type="evidence" value="ECO:0007669"/>
    <property type="project" value="UniProtKB-ARBA"/>
</dbReference>
<dbReference type="EMBL" id="WKJJ01000021">
    <property type="protein sequence ID" value="MRV75530.1"/>
    <property type="molecule type" value="Genomic_DNA"/>
</dbReference>
<dbReference type="RefSeq" id="WP_154380166.1">
    <property type="nucleotide sequence ID" value="NZ_WKJJ01000021.1"/>
</dbReference>
<keyword evidence="9" id="KW-1185">Reference proteome</keyword>
<accession>A0A7X2IT75</accession>
<dbReference type="PANTHER" id="PTHR43856">
    <property type="entry name" value="CARDIOLIPIN HYDROLASE"/>
    <property type="match status" value="1"/>
</dbReference>
<dbReference type="InterPro" id="IPR001736">
    <property type="entry name" value="PLipase_D/transphosphatidylase"/>
</dbReference>
<protein>
    <recommendedName>
        <fullName evidence="3">phospholipase D</fullName>
        <ecNumber evidence="3">3.1.4.4</ecNumber>
    </recommendedName>
</protein>
<dbReference type="GO" id="GO:0016891">
    <property type="term" value="F:RNA endonuclease activity producing 5'-phosphomonoesters, hydrolytic mechanism"/>
    <property type="evidence" value="ECO:0007669"/>
    <property type="project" value="TreeGrafter"/>
</dbReference>
<evidence type="ECO:0000256" key="2">
    <source>
        <dbReference type="ARBA" id="ARBA00008664"/>
    </source>
</evidence>
<dbReference type="SUPFAM" id="SSF56024">
    <property type="entry name" value="Phospholipase D/nuclease"/>
    <property type="match status" value="2"/>
</dbReference>
<gene>
    <name evidence="8" type="ORF">GJ700_27810</name>
</gene>
<dbReference type="InterPro" id="IPR025202">
    <property type="entry name" value="PLD-like_dom"/>
</dbReference>
<comment type="similarity">
    <text evidence="2">Belongs to the phospholipase D family.</text>
</comment>
<keyword evidence="6" id="KW-0443">Lipid metabolism</keyword>
<dbReference type="CDD" id="cd09172">
    <property type="entry name" value="PLDc_Nuc_like_unchar1_1"/>
    <property type="match status" value="1"/>
</dbReference>
<sequence>MRVKQNSSGLHVHAIPGSHVVVFGFDWPEERADELQGFALHRTDHRTGRAQWVEAQKRYQSTDPGTATGERVSTRQHPVQAFLWADYTVNPGQRYTYRVVALGGTPAALSELADVTLDVDTIAKTNSGHRVHFNRGAIAAQEYARRFKNKAPEDVPNHAAFDWLSRGLLESLLAFIGDARAGDALHVAIYEARYARVLTALAEARQRGVAVDIVYDAKENGRGDEEPFPRNDNIDMLGGAGLLAGAFARTSNPSYISHNKFIVLSRAGSPAAVWTGSTNWSENGFFGQLNTGHEIWQPAVAAAFLDYWRLLADDPAATQLREEIADANPLPATWDDTPPGNCASVFSPRASREALDRYIGGIADADAVFVTLAFSIDDALGAALQEESPGLRYVLMDGIKGTKAQVAALTQTVRDIRATEAARVAVGAYLRGNALDQFLLERRNPMASHVQFVHTKFMLIDPLGATPVVITGSANFSDASSKKNDENMVVIAGDDEVADIYLGEFMRSYTHYAFRDAVASTQGQPFVPKPLNEDRTWAGDYYGEGFRSRQRRYFAHAGE</sequence>
<evidence type="ECO:0000256" key="1">
    <source>
        <dbReference type="ARBA" id="ARBA00000798"/>
    </source>
</evidence>
<reference evidence="8 9" key="1">
    <citation type="submission" date="2019-11" db="EMBL/GenBank/DDBJ databases">
        <title>Novel species isolated from a subtropical stream in China.</title>
        <authorList>
            <person name="Lu H."/>
        </authorList>
    </citation>
    <scope>NUCLEOTIDE SEQUENCE [LARGE SCALE GENOMIC DNA]</scope>
    <source>
        <strain evidence="8 9">FT92W</strain>
    </source>
</reference>
<evidence type="ECO:0000256" key="3">
    <source>
        <dbReference type="ARBA" id="ARBA00012027"/>
    </source>
</evidence>
<keyword evidence="4" id="KW-0378">Hydrolase</keyword>
<dbReference type="GO" id="GO:0016042">
    <property type="term" value="P:lipid catabolic process"/>
    <property type="evidence" value="ECO:0007669"/>
    <property type="project" value="UniProtKB-KW"/>
</dbReference>
<evidence type="ECO:0000256" key="5">
    <source>
        <dbReference type="ARBA" id="ARBA00022963"/>
    </source>
</evidence>
<comment type="caution">
    <text evidence="8">The sequence shown here is derived from an EMBL/GenBank/DDBJ whole genome shotgun (WGS) entry which is preliminary data.</text>
</comment>
<dbReference type="GO" id="GO:0004630">
    <property type="term" value="F:phospholipase D activity"/>
    <property type="evidence" value="ECO:0007669"/>
    <property type="project" value="UniProtKB-EC"/>
</dbReference>
<dbReference type="Pfam" id="PF13091">
    <property type="entry name" value="PLDc_2"/>
    <property type="match status" value="2"/>
</dbReference>
<dbReference type="AlphaFoldDB" id="A0A7X2IT75"/>
<dbReference type="Proteomes" id="UP000446768">
    <property type="component" value="Unassembled WGS sequence"/>
</dbReference>
<organism evidence="8 9">
    <name type="scientific">Pseudoduganella rivuli</name>
    <dbReference type="NCBI Taxonomy" id="2666085"/>
    <lineage>
        <taxon>Bacteria</taxon>
        <taxon>Pseudomonadati</taxon>
        <taxon>Pseudomonadota</taxon>
        <taxon>Betaproteobacteria</taxon>
        <taxon>Burkholderiales</taxon>
        <taxon>Oxalobacteraceae</taxon>
        <taxon>Telluria group</taxon>
        <taxon>Pseudoduganella</taxon>
    </lineage>
</organism>
<evidence type="ECO:0000313" key="8">
    <source>
        <dbReference type="EMBL" id="MRV75530.1"/>
    </source>
</evidence>
<proteinExistence type="inferred from homology"/>
<evidence type="ECO:0000256" key="4">
    <source>
        <dbReference type="ARBA" id="ARBA00022801"/>
    </source>
</evidence>
<dbReference type="PANTHER" id="PTHR43856:SF1">
    <property type="entry name" value="MITOCHONDRIAL CARDIOLIPIN HYDROLASE"/>
    <property type="match status" value="1"/>
</dbReference>
<feature type="domain" description="PLD phosphodiesterase" evidence="7">
    <location>
        <begin position="449"/>
        <end position="480"/>
    </location>
</feature>
<evidence type="ECO:0000313" key="9">
    <source>
        <dbReference type="Proteomes" id="UP000446768"/>
    </source>
</evidence>
<dbReference type="EC" id="3.1.4.4" evidence="3"/>
<dbReference type="PROSITE" id="PS50035">
    <property type="entry name" value="PLD"/>
    <property type="match status" value="1"/>
</dbReference>